<keyword evidence="5" id="KW-0966">Cell projection</keyword>
<evidence type="ECO:0000256" key="5">
    <source>
        <dbReference type="ARBA" id="ARBA00023273"/>
    </source>
</evidence>
<evidence type="ECO:0000256" key="2">
    <source>
        <dbReference type="ARBA" id="ARBA00022574"/>
    </source>
</evidence>
<keyword evidence="4" id="KW-0969">Cilium</keyword>
<dbReference type="PANTHER" id="PTHR14920:SF0">
    <property type="entry name" value="WD REPEAT DOMAIN 19"/>
    <property type="match status" value="1"/>
</dbReference>
<evidence type="ECO:0000259" key="6">
    <source>
        <dbReference type="Pfam" id="PF15911"/>
    </source>
</evidence>
<keyword evidence="3" id="KW-0677">Repeat</keyword>
<dbReference type="Pfam" id="PF24762">
    <property type="entry name" value="TPR_IF140-IFT172"/>
    <property type="match status" value="1"/>
</dbReference>
<dbReference type="EMBL" id="CP126216">
    <property type="protein sequence ID" value="WIA17826.1"/>
    <property type="molecule type" value="Genomic_DNA"/>
</dbReference>
<dbReference type="PANTHER" id="PTHR14920">
    <property type="entry name" value="OSMOTIC AVOIDANCE ABNORMAL PROTEIN 1/WD REPEAT MEMBRANE PROTEIN"/>
    <property type="match status" value="1"/>
</dbReference>
<dbReference type="Proteomes" id="UP001244341">
    <property type="component" value="Chromosome 9b"/>
</dbReference>
<dbReference type="Pfam" id="PF23389">
    <property type="entry name" value="Beta-prop_WDR19_1st"/>
    <property type="match status" value="1"/>
</dbReference>
<evidence type="ECO:0000256" key="1">
    <source>
        <dbReference type="ARBA" id="ARBA00004138"/>
    </source>
</evidence>
<dbReference type="Gene3D" id="1.25.40.470">
    <property type="match status" value="1"/>
</dbReference>
<dbReference type="Gene3D" id="2.130.10.10">
    <property type="entry name" value="YVTN repeat-like/Quinoprotein amine dehydrogenase"/>
    <property type="match status" value="1"/>
</dbReference>
<dbReference type="InterPro" id="IPR056168">
    <property type="entry name" value="TPR_IF140/IFT172/WDR19"/>
</dbReference>
<accession>A0ABY8UBK1</accession>
<dbReference type="SUPFAM" id="SSF50978">
    <property type="entry name" value="WD40 repeat-like"/>
    <property type="match status" value="1"/>
</dbReference>
<feature type="domain" description="WDR19 WD40 repeat" evidence="6">
    <location>
        <begin position="397"/>
        <end position="552"/>
    </location>
</feature>
<proteinExistence type="predicted"/>
<reference evidence="9 10" key="1">
    <citation type="submission" date="2023-05" db="EMBL/GenBank/DDBJ databases">
        <title>A 100% complete, gapless, phased diploid assembly of the Scenedesmus obliquus UTEX 3031 genome.</title>
        <authorList>
            <person name="Biondi T.C."/>
            <person name="Hanschen E.R."/>
            <person name="Kwon T."/>
            <person name="Eng W."/>
            <person name="Kruse C.P.S."/>
            <person name="Koehler S.I."/>
            <person name="Kunde Y."/>
            <person name="Gleasner C.D."/>
            <person name="You Mak K.T."/>
            <person name="Polle J."/>
            <person name="Hovde B.T."/>
            <person name="Starkenburg S.R."/>
        </authorList>
    </citation>
    <scope>NUCLEOTIDE SEQUENCE [LARGE SCALE GENOMIC DNA]</scope>
    <source>
        <strain evidence="9 10">DOE0152z</strain>
    </source>
</reference>
<name>A0ABY8UBK1_TETOB</name>
<sequence>MFEWSPRGNLIAAAGNKWDASGDVLAVLPAGCSFVYTWTASSRDLQKLETDFRAQEATMIAWSNSSSGSPVLAVGTVKGNLQLYNIRERRRTPIVGKHTKRVCCGVWSSSVLAMAALDKTVTVSDQAGETLKTIAFKGEPLELCVASCKDDGKGHSAAAKKQDDSFSLITSKKVLYIMQGSSSSAAGAAPLELSFLESYGPLAHHLWFGDGFVMVGFKSGQVVVVSSLSKEISEEVHCHRPLELLTDMAYCAALSRVAVGGGSSVKLIDVGAEYGEVAGEGVELPPGHSVEKVGWGQEGQILTVSSPNGLLACYLAALPTVFSAHGTKVANLTSIGEVTVMDTATRSSTAVAVDCEPALCSLGPAHLAVGMNNQVLFYSHGAQAPVGLVSRRSYLGALSQHFVVTGTAAGSLCYHMLQDGELAVVNEYRHSGGGITALFPQPAGPRLVLADSRLQVGLYSPLNDEFQLLPGFEGTLQQLLWDVEDPNVFVAANSSSELWAYLFTQQSVSGPKLELLCKTVLLKGHTPVVLAGGRLSMRMKSGAVDGWMLESHKPLYEQGSSGKQLAKRLAAAIKLNRLQEARAAAAALGTADGWRQLGTAAMQLLDVELAVAAFRQVGDASMVMSLASLQGVEDRNLLAGSLLVLMERDYNQAQELLLRSSRPLAALEMRRDLKHWPQALSLAQQLAPGSIAALSKEHAAMLEMVGEHAEARSHYQQALESVAASGSDAQLQQSCLAGVTRTTLHLGDLRAGRQLAMQANSSSLWKECGLILEQMQQMPEAAEMYERAGMVEKAASIHIASKNFTAAQPLMAQVKSAKLQLQYAKAKESEGRWADAAAAYEAAGDLDAVVRLCLEKLNDTGRACTLTRKSRSASAAAAVARHCLAAGDVALSVEFLLLAGQLDQAFDLAAAKGAMDVFAQLVADNATVVEEVVRIAQYYSQRGEPEKAADMWAKAGQHEQAVELYVQVCSQSSLTKAIAVVEDSRNPQLAPAVLDALAACEGLAGHVRDALRFRLNLAAGQLGDAAKDALELAQFEQLGDAAKDAWELAQFEQSEGNYKLAHSKLYSTLQQLRGLGAAVPLELRNALALLHSYVLVKSLVGLGDHLGAARMLVRVAGSISSYVLVKSLVGLGDHLGGAHMLVRVAASAGEAV</sequence>
<feature type="domain" description="IF140/IFT172/WDR19 TPR" evidence="8">
    <location>
        <begin position="768"/>
        <end position="989"/>
    </location>
</feature>
<gene>
    <name evidence="9" type="ORF">OEZ85_009332</name>
</gene>
<evidence type="ECO:0000256" key="4">
    <source>
        <dbReference type="ARBA" id="ARBA00023069"/>
    </source>
</evidence>
<comment type="subcellular location">
    <subcellularLocation>
        <location evidence="1">Cell projection</location>
        <location evidence="1">Cilium</location>
    </subcellularLocation>
</comment>
<protein>
    <recommendedName>
        <fullName evidence="11">Anaphase-promoting complex subunit 4 WD40 domain-containing protein</fullName>
    </recommendedName>
</protein>
<evidence type="ECO:0000259" key="7">
    <source>
        <dbReference type="Pfam" id="PF23389"/>
    </source>
</evidence>
<dbReference type="Pfam" id="PF15911">
    <property type="entry name" value="Beta-prop_WDR19_2nd"/>
    <property type="match status" value="1"/>
</dbReference>
<dbReference type="InterPro" id="IPR011990">
    <property type="entry name" value="TPR-like_helical_dom_sf"/>
</dbReference>
<evidence type="ECO:0008006" key="11">
    <source>
        <dbReference type="Google" id="ProtNLM"/>
    </source>
</evidence>
<dbReference type="InterPro" id="IPR036322">
    <property type="entry name" value="WD40_repeat_dom_sf"/>
</dbReference>
<evidence type="ECO:0000256" key="3">
    <source>
        <dbReference type="ARBA" id="ARBA00022737"/>
    </source>
</evidence>
<dbReference type="InterPro" id="IPR040379">
    <property type="entry name" value="WDR19/dyf-2"/>
</dbReference>
<dbReference type="InterPro" id="IPR039468">
    <property type="entry name" value="WDR19_WD40_rpt"/>
</dbReference>
<evidence type="ECO:0000313" key="9">
    <source>
        <dbReference type="EMBL" id="WIA17826.1"/>
    </source>
</evidence>
<organism evidence="9 10">
    <name type="scientific">Tetradesmus obliquus</name>
    <name type="common">Green alga</name>
    <name type="synonym">Acutodesmus obliquus</name>
    <dbReference type="NCBI Taxonomy" id="3088"/>
    <lineage>
        <taxon>Eukaryota</taxon>
        <taxon>Viridiplantae</taxon>
        <taxon>Chlorophyta</taxon>
        <taxon>core chlorophytes</taxon>
        <taxon>Chlorophyceae</taxon>
        <taxon>CS clade</taxon>
        <taxon>Sphaeropleales</taxon>
        <taxon>Scenedesmaceae</taxon>
        <taxon>Tetradesmus</taxon>
    </lineage>
</organism>
<feature type="domain" description="WDR19 first beta-propeller" evidence="7">
    <location>
        <begin position="17"/>
        <end position="309"/>
    </location>
</feature>
<dbReference type="InterPro" id="IPR057855">
    <property type="entry name" value="Beta-prop_WDR19_1st"/>
</dbReference>
<evidence type="ECO:0000259" key="8">
    <source>
        <dbReference type="Pfam" id="PF24762"/>
    </source>
</evidence>
<dbReference type="InterPro" id="IPR015943">
    <property type="entry name" value="WD40/YVTN_repeat-like_dom_sf"/>
</dbReference>
<evidence type="ECO:0000313" key="10">
    <source>
        <dbReference type="Proteomes" id="UP001244341"/>
    </source>
</evidence>
<dbReference type="SUPFAM" id="SSF48452">
    <property type="entry name" value="TPR-like"/>
    <property type="match status" value="1"/>
</dbReference>
<keyword evidence="10" id="KW-1185">Reference proteome</keyword>
<keyword evidence="2" id="KW-0853">WD repeat</keyword>
<dbReference type="SUPFAM" id="SSF69322">
    <property type="entry name" value="Tricorn protease domain 2"/>
    <property type="match status" value="1"/>
</dbReference>